<evidence type="ECO:0000313" key="3">
    <source>
        <dbReference type="Proteomes" id="UP000558113"/>
    </source>
</evidence>
<evidence type="ECO:0000256" key="1">
    <source>
        <dbReference type="SAM" id="Phobius"/>
    </source>
</evidence>
<dbReference type="InterPro" id="IPR038330">
    <property type="entry name" value="TspO/MBR-related_sf"/>
</dbReference>
<accession>A0A7X5C2R2</accession>
<name>A0A7X5C2R2_9BACL</name>
<dbReference type="OrthoDB" id="5189031at2"/>
<feature type="transmembrane region" description="Helical" evidence="1">
    <location>
        <begin position="104"/>
        <end position="124"/>
    </location>
</feature>
<dbReference type="EMBL" id="JAAAMU010000012">
    <property type="protein sequence ID" value="NBC71535.1"/>
    <property type="molecule type" value="Genomic_DNA"/>
</dbReference>
<dbReference type="RefSeq" id="WP_161701590.1">
    <property type="nucleotide sequence ID" value="NZ_JAAAMU010000012.1"/>
</dbReference>
<feature type="transmembrane region" description="Helical" evidence="1">
    <location>
        <begin position="47"/>
        <end position="70"/>
    </location>
</feature>
<sequence length="254" mass="27934">MNAFTRLANLIGLAAVIAVNALAEWLPIGGKTTKELSDQNPVLVTPAGYAFSIWSLIYLLLVGFVIYQLLPAGRSRASVSRIGPWFMISCLLNIGWILTWHYEYVTSSGFVMLALLIVQIIIYLRVRTASSYPTAGERWLVRLPFSLYLGWISVATIVNIAVVLHHEGWKGFGLSDVTWTVIVLSFAIVLALAVDWSFRDAIYALVFVWAFVAIAAKQDGHSEIVTAAYIGAGVLAVSALATWFSAIRRQHSSN</sequence>
<keyword evidence="3" id="KW-1185">Reference proteome</keyword>
<comment type="caution">
    <text evidence="2">The sequence shown here is derived from an EMBL/GenBank/DDBJ whole genome shotgun (WGS) entry which is preliminary data.</text>
</comment>
<organism evidence="2 3">
    <name type="scientific">Paenibacillus sacheonensis</name>
    <dbReference type="NCBI Taxonomy" id="742054"/>
    <lineage>
        <taxon>Bacteria</taxon>
        <taxon>Bacillati</taxon>
        <taxon>Bacillota</taxon>
        <taxon>Bacilli</taxon>
        <taxon>Bacillales</taxon>
        <taxon>Paenibacillaceae</taxon>
        <taxon>Paenibacillus</taxon>
    </lineage>
</organism>
<dbReference type="PANTHER" id="PTHR33802:SF1">
    <property type="entry name" value="XK-RELATED PROTEIN"/>
    <property type="match status" value="1"/>
</dbReference>
<dbReference type="Proteomes" id="UP000558113">
    <property type="component" value="Unassembled WGS sequence"/>
</dbReference>
<proteinExistence type="predicted"/>
<evidence type="ECO:0000313" key="2">
    <source>
        <dbReference type="EMBL" id="NBC71535.1"/>
    </source>
</evidence>
<dbReference type="AlphaFoldDB" id="A0A7X5C2R2"/>
<feature type="transmembrane region" description="Helical" evidence="1">
    <location>
        <begin position="145"/>
        <end position="165"/>
    </location>
</feature>
<feature type="transmembrane region" description="Helical" evidence="1">
    <location>
        <begin position="82"/>
        <end position="98"/>
    </location>
</feature>
<keyword evidence="1" id="KW-0812">Transmembrane</keyword>
<protein>
    <submittedName>
        <fullName evidence="2">Tryptophan-rich sensory protein</fullName>
    </submittedName>
</protein>
<feature type="transmembrane region" description="Helical" evidence="1">
    <location>
        <begin position="224"/>
        <end position="246"/>
    </location>
</feature>
<reference evidence="2 3" key="1">
    <citation type="submission" date="2020-01" db="EMBL/GenBank/DDBJ databases">
        <title>Paenibacillus soybeanensis sp. nov. isolated from the nodules of soybean (Glycine max(L.) Merr).</title>
        <authorList>
            <person name="Wang H."/>
        </authorList>
    </citation>
    <scope>NUCLEOTIDE SEQUENCE [LARGE SCALE GENOMIC DNA]</scope>
    <source>
        <strain evidence="2 3">DSM 23054</strain>
    </source>
</reference>
<dbReference type="Gene3D" id="1.20.1260.100">
    <property type="entry name" value="TspO/MBR protein"/>
    <property type="match status" value="1"/>
</dbReference>
<feature type="transmembrane region" description="Helical" evidence="1">
    <location>
        <begin position="201"/>
        <end position="218"/>
    </location>
</feature>
<feature type="transmembrane region" description="Helical" evidence="1">
    <location>
        <begin position="177"/>
        <end position="194"/>
    </location>
</feature>
<gene>
    <name evidence="2" type="ORF">GT003_21280</name>
</gene>
<dbReference type="PANTHER" id="PTHR33802">
    <property type="entry name" value="SI:CH211-161H7.5-RELATED"/>
    <property type="match status" value="1"/>
</dbReference>
<keyword evidence="1" id="KW-0472">Membrane</keyword>
<keyword evidence="1" id="KW-1133">Transmembrane helix</keyword>